<comment type="catalytic activity">
    <reaction evidence="1">
        <text>ATP + protein L-histidine = ADP + protein N-phospho-L-histidine.</text>
        <dbReference type="EC" id="2.7.13.3"/>
    </reaction>
</comment>
<feature type="repeat" description="TPR" evidence="7">
    <location>
        <begin position="210"/>
        <end position="243"/>
    </location>
</feature>
<dbReference type="CDD" id="cd17546">
    <property type="entry name" value="REC_hyHK_CKI1_RcsC-like"/>
    <property type="match status" value="1"/>
</dbReference>
<dbReference type="InterPro" id="IPR036890">
    <property type="entry name" value="HATPase_C_sf"/>
</dbReference>
<dbReference type="RefSeq" id="WP_311948931.1">
    <property type="nucleotide sequence ID" value="NZ_JAVLVU010000001.1"/>
</dbReference>
<dbReference type="SUPFAM" id="SSF52172">
    <property type="entry name" value="CheY-like"/>
    <property type="match status" value="1"/>
</dbReference>
<dbReference type="SUPFAM" id="SSF55874">
    <property type="entry name" value="ATPase domain of HSP90 chaperone/DNA topoisomerase II/histidine kinase"/>
    <property type="match status" value="1"/>
</dbReference>
<dbReference type="Gene3D" id="1.10.287.130">
    <property type="match status" value="1"/>
</dbReference>
<dbReference type="InterPro" id="IPR003594">
    <property type="entry name" value="HATPase_dom"/>
</dbReference>
<keyword evidence="7" id="KW-0802">TPR repeat</keyword>
<dbReference type="SUPFAM" id="SSF48452">
    <property type="entry name" value="TPR-like"/>
    <property type="match status" value="2"/>
</dbReference>
<dbReference type="EC" id="2.7.13.3" evidence="2"/>
<dbReference type="InterPro" id="IPR019734">
    <property type="entry name" value="TPR_rpt"/>
</dbReference>
<dbReference type="InterPro" id="IPR011006">
    <property type="entry name" value="CheY-like_superfamily"/>
</dbReference>
<dbReference type="SUPFAM" id="SSF47384">
    <property type="entry name" value="Homodimeric domain of signal transducing histidine kinase"/>
    <property type="match status" value="1"/>
</dbReference>
<feature type="domain" description="Response regulatory" evidence="10">
    <location>
        <begin position="616"/>
        <end position="732"/>
    </location>
</feature>
<keyword evidence="12" id="KW-1185">Reference proteome</keyword>
<evidence type="ECO:0000256" key="2">
    <source>
        <dbReference type="ARBA" id="ARBA00012438"/>
    </source>
</evidence>
<sequence>MSDKFTSSHDVMALLHTAYTSRVHNLSLSINLANKALSASRKLNDKSLTGKSLNQLSLFYMIRGEYARSVRAANEAIKHFEQLHDDRGIADARYNIAGVHYKTDNYHLGLVNLMECLIVYRKYNDYHNQARVQKSLGTIFEYFGDRKNAIRAYMATIDAARKVKAPDLIANAYNPLSGIYLKMDKVKLAMKIISKSIDIKNKSGDIRGLAFALYGRGKVYAAQQKWEEAERDFHQALSIHRDMGERLGLGMVYCKLGSLYIKTGDTAKAKHVLEKALQFSTQYKIIYIIFKSCYQLYRIYKQEGNTERSLEYLEQYLQHKETVINSQTQKVIENYELIAKMESLEKEAQMEKERARILENQARAEQAASVKQNFLSTMSHEIRTPLNAVITITSLLSDRVDTEEAQLIDSLKFASNNLLQIINDILDFTKLDTGKVNLESRPCNLVKLVKGLCETYNNMAREKDLDTELLIDEHLADAYELDETKLSQILNNLISNAIKFTEKGKITAKLKLTSSQGEYDSIRFTVTDTGVGIPREFFDEMFNSFTQPKSITTRKQGGSGLGLAIVKKLVELHGSQVYFASKVGEGSRFYFDLKLKKAAKQKVQSVKHLNKLHNKVVLLADDNMINAMVARKLLSKWGILAEHAINGVDAVEKACQKTFDFILMDIHMPEMNGFDATIHIRNNHNPNTNTPIFALTADITAEHHEEYNNYFNGFLRKPIEVDKLYEALLGIS</sequence>
<evidence type="ECO:0000313" key="11">
    <source>
        <dbReference type="EMBL" id="MDT3402449.1"/>
    </source>
</evidence>
<name>A0ABU3GRP7_9SPHI</name>
<evidence type="ECO:0000256" key="6">
    <source>
        <dbReference type="PROSITE-ProRule" id="PRU00169"/>
    </source>
</evidence>
<evidence type="ECO:0000256" key="8">
    <source>
        <dbReference type="SAM" id="Coils"/>
    </source>
</evidence>
<dbReference type="Pfam" id="PF00512">
    <property type="entry name" value="HisKA"/>
    <property type="match status" value="1"/>
</dbReference>
<evidence type="ECO:0000259" key="9">
    <source>
        <dbReference type="PROSITE" id="PS50109"/>
    </source>
</evidence>
<evidence type="ECO:0000256" key="3">
    <source>
        <dbReference type="ARBA" id="ARBA00022553"/>
    </source>
</evidence>
<dbReference type="Pfam" id="PF13424">
    <property type="entry name" value="TPR_12"/>
    <property type="match status" value="2"/>
</dbReference>
<evidence type="ECO:0000256" key="1">
    <source>
        <dbReference type="ARBA" id="ARBA00000085"/>
    </source>
</evidence>
<feature type="modified residue" description="4-aspartylphosphate" evidence="6">
    <location>
        <position position="665"/>
    </location>
</feature>
<dbReference type="InterPro" id="IPR001789">
    <property type="entry name" value="Sig_transdc_resp-reg_receiver"/>
</dbReference>
<dbReference type="PRINTS" id="PR00344">
    <property type="entry name" value="BCTRLSENSOR"/>
</dbReference>
<dbReference type="PROSITE" id="PS50110">
    <property type="entry name" value="RESPONSE_REGULATORY"/>
    <property type="match status" value="1"/>
</dbReference>
<dbReference type="PROSITE" id="PS50005">
    <property type="entry name" value="TPR"/>
    <property type="match status" value="2"/>
</dbReference>
<dbReference type="PROSITE" id="PS50109">
    <property type="entry name" value="HIS_KIN"/>
    <property type="match status" value="1"/>
</dbReference>
<proteinExistence type="predicted"/>
<keyword evidence="3 6" id="KW-0597">Phosphoprotein</keyword>
<dbReference type="InterPro" id="IPR004358">
    <property type="entry name" value="Sig_transdc_His_kin-like_C"/>
</dbReference>
<feature type="coiled-coil region" evidence="8">
    <location>
        <begin position="334"/>
        <end position="368"/>
    </location>
</feature>
<dbReference type="Pfam" id="PF00072">
    <property type="entry name" value="Response_reg"/>
    <property type="match status" value="1"/>
</dbReference>
<dbReference type="CDD" id="cd16922">
    <property type="entry name" value="HATPase_EvgS-ArcB-TorS-like"/>
    <property type="match status" value="1"/>
</dbReference>
<evidence type="ECO:0000259" key="10">
    <source>
        <dbReference type="PROSITE" id="PS50110"/>
    </source>
</evidence>
<feature type="domain" description="Histidine kinase" evidence="9">
    <location>
        <begin position="377"/>
        <end position="597"/>
    </location>
</feature>
<evidence type="ECO:0000256" key="7">
    <source>
        <dbReference type="PROSITE-ProRule" id="PRU00339"/>
    </source>
</evidence>
<dbReference type="SMART" id="SM00028">
    <property type="entry name" value="TPR"/>
    <property type="match status" value="7"/>
</dbReference>
<evidence type="ECO:0000256" key="4">
    <source>
        <dbReference type="ARBA" id="ARBA00022679"/>
    </source>
</evidence>
<dbReference type="CDD" id="cd00082">
    <property type="entry name" value="HisKA"/>
    <property type="match status" value="1"/>
</dbReference>
<protein>
    <recommendedName>
        <fullName evidence="2">histidine kinase</fullName>
        <ecNumber evidence="2">2.7.13.3</ecNumber>
    </recommendedName>
</protein>
<dbReference type="SMART" id="SM00388">
    <property type="entry name" value="HisKA"/>
    <property type="match status" value="1"/>
</dbReference>
<evidence type="ECO:0000256" key="5">
    <source>
        <dbReference type="ARBA" id="ARBA00022777"/>
    </source>
</evidence>
<comment type="caution">
    <text evidence="11">The sequence shown here is derived from an EMBL/GenBank/DDBJ whole genome shotgun (WGS) entry which is preliminary data.</text>
</comment>
<keyword evidence="5" id="KW-0418">Kinase</keyword>
<gene>
    <name evidence="11" type="ORF">QE417_001521</name>
</gene>
<feature type="repeat" description="TPR" evidence="7">
    <location>
        <begin position="250"/>
        <end position="283"/>
    </location>
</feature>
<dbReference type="SMART" id="SM00448">
    <property type="entry name" value="REC"/>
    <property type="match status" value="1"/>
</dbReference>
<dbReference type="EMBL" id="JAVLVU010000001">
    <property type="protein sequence ID" value="MDT3402449.1"/>
    <property type="molecule type" value="Genomic_DNA"/>
</dbReference>
<dbReference type="PANTHER" id="PTHR43047">
    <property type="entry name" value="TWO-COMPONENT HISTIDINE PROTEIN KINASE"/>
    <property type="match status" value="1"/>
</dbReference>
<dbReference type="InterPro" id="IPR003661">
    <property type="entry name" value="HisK_dim/P_dom"/>
</dbReference>
<dbReference type="SMART" id="SM00387">
    <property type="entry name" value="HATPase_c"/>
    <property type="match status" value="1"/>
</dbReference>
<keyword evidence="8" id="KW-0175">Coiled coil</keyword>
<dbReference type="Gene3D" id="3.40.50.2300">
    <property type="match status" value="1"/>
</dbReference>
<dbReference type="Gene3D" id="3.30.565.10">
    <property type="entry name" value="Histidine kinase-like ATPase, C-terminal domain"/>
    <property type="match status" value="1"/>
</dbReference>
<accession>A0ABU3GRP7</accession>
<dbReference type="Pfam" id="PF02518">
    <property type="entry name" value="HATPase_c"/>
    <property type="match status" value="1"/>
</dbReference>
<reference evidence="12" key="1">
    <citation type="submission" date="2023-07" db="EMBL/GenBank/DDBJ databases">
        <title>Functional and genomic diversity of the sorghum phyllosphere microbiome.</title>
        <authorList>
            <person name="Shade A."/>
        </authorList>
    </citation>
    <scope>NUCLEOTIDE SEQUENCE [LARGE SCALE GENOMIC DNA]</scope>
    <source>
        <strain evidence="12">SORGH_AS_0422</strain>
    </source>
</reference>
<dbReference type="InterPro" id="IPR005467">
    <property type="entry name" value="His_kinase_dom"/>
</dbReference>
<dbReference type="InterPro" id="IPR036097">
    <property type="entry name" value="HisK_dim/P_sf"/>
</dbReference>
<keyword evidence="4" id="KW-0808">Transferase</keyword>
<organism evidence="11 12">
    <name type="scientific">Mucilaginibacter terrae</name>
    <dbReference type="NCBI Taxonomy" id="1955052"/>
    <lineage>
        <taxon>Bacteria</taxon>
        <taxon>Pseudomonadati</taxon>
        <taxon>Bacteroidota</taxon>
        <taxon>Sphingobacteriia</taxon>
        <taxon>Sphingobacteriales</taxon>
        <taxon>Sphingobacteriaceae</taxon>
        <taxon>Mucilaginibacter</taxon>
    </lineage>
</organism>
<evidence type="ECO:0000313" key="12">
    <source>
        <dbReference type="Proteomes" id="UP001258315"/>
    </source>
</evidence>
<dbReference type="Proteomes" id="UP001258315">
    <property type="component" value="Unassembled WGS sequence"/>
</dbReference>
<dbReference type="Gene3D" id="1.25.40.10">
    <property type="entry name" value="Tetratricopeptide repeat domain"/>
    <property type="match status" value="2"/>
</dbReference>
<dbReference type="InterPro" id="IPR011990">
    <property type="entry name" value="TPR-like_helical_dom_sf"/>
</dbReference>